<gene>
    <name evidence="1" type="ORF">K431DRAFT_288665</name>
</gene>
<protein>
    <submittedName>
        <fullName evidence="1">Uncharacterized protein</fullName>
    </submittedName>
</protein>
<organism evidence="1 2">
    <name type="scientific">Polychaeton citri CBS 116435</name>
    <dbReference type="NCBI Taxonomy" id="1314669"/>
    <lineage>
        <taxon>Eukaryota</taxon>
        <taxon>Fungi</taxon>
        <taxon>Dikarya</taxon>
        <taxon>Ascomycota</taxon>
        <taxon>Pezizomycotina</taxon>
        <taxon>Dothideomycetes</taxon>
        <taxon>Dothideomycetidae</taxon>
        <taxon>Capnodiales</taxon>
        <taxon>Capnodiaceae</taxon>
        <taxon>Polychaeton</taxon>
    </lineage>
</organism>
<name>A0A9P4UKB6_9PEZI</name>
<sequence length="160" mass="18126">MISSDPVVLPDRILGFAFASPLPNTFPNGSHQEPAYCPRTAYLNFFTKSADSMKGVGSCLLDKLLDVLDKFYFPRGGYNVKGDEVNGVGIKIMRIKDLYIRFLHADDRKLPWITRWLQSEYVGFKKINLVEDVGTKNGQGIHEAIFHRETGEPFAAWELQ</sequence>
<keyword evidence="2" id="KW-1185">Reference proteome</keyword>
<evidence type="ECO:0000313" key="2">
    <source>
        <dbReference type="Proteomes" id="UP000799441"/>
    </source>
</evidence>
<dbReference type="EMBL" id="MU003847">
    <property type="protein sequence ID" value="KAF2717284.1"/>
    <property type="molecule type" value="Genomic_DNA"/>
</dbReference>
<proteinExistence type="predicted"/>
<reference evidence="1" key="1">
    <citation type="journal article" date="2020" name="Stud. Mycol.">
        <title>101 Dothideomycetes genomes: a test case for predicting lifestyles and emergence of pathogens.</title>
        <authorList>
            <person name="Haridas S."/>
            <person name="Albert R."/>
            <person name="Binder M."/>
            <person name="Bloem J."/>
            <person name="Labutti K."/>
            <person name="Salamov A."/>
            <person name="Andreopoulos B."/>
            <person name="Baker S."/>
            <person name="Barry K."/>
            <person name="Bills G."/>
            <person name="Bluhm B."/>
            <person name="Cannon C."/>
            <person name="Castanera R."/>
            <person name="Culley D."/>
            <person name="Daum C."/>
            <person name="Ezra D."/>
            <person name="Gonzalez J."/>
            <person name="Henrissat B."/>
            <person name="Kuo A."/>
            <person name="Liang C."/>
            <person name="Lipzen A."/>
            <person name="Lutzoni F."/>
            <person name="Magnuson J."/>
            <person name="Mondo S."/>
            <person name="Nolan M."/>
            <person name="Ohm R."/>
            <person name="Pangilinan J."/>
            <person name="Park H.-J."/>
            <person name="Ramirez L."/>
            <person name="Alfaro M."/>
            <person name="Sun H."/>
            <person name="Tritt A."/>
            <person name="Yoshinaga Y."/>
            <person name="Zwiers L.-H."/>
            <person name="Turgeon B."/>
            <person name="Goodwin S."/>
            <person name="Spatafora J."/>
            <person name="Crous P."/>
            <person name="Grigoriev I."/>
        </authorList>
    </citation>
    <scope>NUCLEOTIDE SEQUENCE</scope>
    <source>
        <strain evidence="1">CBS 116435</strain>
    </source>
</reference>
<comment type="caution">
    <text evidence="1">The sequence shown here is derived from an EMBL/GenBank/DDBJ whole genome shotgun (WGS) entry which is preliminary data.</text>
</comment>
<dbReference type="AlphaFoldDB" id="A0A9P4UKB6"/>
<evidence type="ECO:0000313" key="1">
    <source>
        <dbReference type="EMBL" id="KAF2717284.1"/>
    </source>
</evidence>
<dbReference type="Proteomes" id="UP000799441">
    <property type="component" value="Unassembled WGS sequence"/>
</dbReference>
<accession>A0A9P4UKB6</accession>
<dbReference type="OrthoDB" id="2129362at2759"/>